<accession>A0ACC2RKT9</accession>
<gene>
    <name evidence="1" type="ORF">DSO57_1012048</name>
</gene>
<evidence type="ECO:0000313" key="1">
    <source>
        <dbReference type="EMBL" id="KAJ9050718.1"/>
    </source>
</evidence>
<comment type="caution">
    <text evidence="1">The sequence shown here is derived from an EMBL/GenBank/DDBJ whole genome shotgun (WGS) entry which is preliminary data.</text>
</comment>
<keyword evidence="2" id="KW-1185">Reference proteome</keyword>
<reference evidence="1" key="1">
    <citation type="submission" date="2022-04" db="EMBL/GenBank/DDBJ databases">
        <title>Genome of the entomopathogenic fungus Entomophthora muscae.</title>
        <authorList>
            <person name="Elya C."/>
            <person name="Lovett B.R."/>
            <person name="Lee E."/>
            <person name="Macias A.M."/>
            <person name="Hajek A.E."/>
            <person name="De Bivort B.L."/>
            <person name="Kasson M.T."/>
            <person name="De Fine Licht H.H."/>
            <person name="Stajich J.E."/>
        </authorList>
    </citation>
    <scope>NUCLEOTIDE SEQUENCE</scope>
    <source>
        <strain evidence="1">Berkeley</strain>
    </source>
</reference>
<evidence type="ECO:0000313" key="2">
    <source>
        <dbReference type="Proteomes" id="UP001165960"/>
    </source>
</evidence>
<dbReference type="Proteomes" id="UP001165960">
    <property type="component" value="Unassembled WGS sequence"/>
</dbReference>
<protein>
    <submittedName>
        <fullName evidence="1">Uncharacterized protein</fullName>
    </submittedName>
</protein>
<organism evidence="1 2">
    <name type="scientific">Entomophthora muscae</name>
    <dbReference type="NCBI Taxonomy" id="34485"/>
    <lineage>
        <taxon>Eukaryota</taxon>
        <taxon>Fungi</taxon>
        <taxon>Fungi incertae sedis</taxon>
        <taxon>Zoopagomycota</taxon>
        <taxon>Entomophthoromycotina</taxon>
        <taxon>Entomophthoromycetes</taxon>
        <taxon>Entomophthorales</taxon>
        <taxon>Entomophthoraceae</taxon>
        <taxon>Entomophthora</taxon>
    </lineage>
</organism>
<name>A0ACC2RKT9_9FUNG</name>
<dbReference type="EMBL" id="QTSX02007142">
    <property type="protein sequence ID" value="KAJ9050718.1"/>
    <property type="molecule type" value="Genomic_DNA"/>
</dbReference>
<sequence>MPLIKNHNCETPPNYSSIINFLAKSFSNLILTYFFEVPASWSWLCKSAFIKLFLF</sequence>
<proteinExistence type="predicted"/>